<accession>Q73XH1</accession>
<dbReference type="GO" id="GO:0004029">
    <property type="term" value="F:aldehyde dehydrogenase (NAD+) activity"/>
    <property type="evidence" value="ECO:0007669"/>
    <property type="project" value="UniProtKB-EC"/>
</dbReference>
<sequence length="525" mass="56651">MIHPRLPDLSFFRYVSVNSKLRCGSGPAPIAASRRRPMTKNSDHRCYDELFIGGQWRKPANPQQLDVISPHSEQPIGHAQAAGPEDVDAAVAAARRAFDHGPWPRMSHAERMAKIEQLATIYAAHMDEMADLITDEMGSPRSFSRMGQGAAAATLIHLTLAAARDFPWTERRQGVLGEVHLHRAPVGVVGAIVPWNVPQFLIMPKLIPALIAGCTVIVKPAPETPLDALWLAEMIEQLELPQGVVSVLPGGTDVGEALVRHPGVDKIAFTGSSAVGRRIAALCGERLKRVSLELGGKSAAIILDDADIDKTVAGLKSAGLMNNGQACVAQTRILVSDRKHDEVVDALAAMMAELNVGDPADESTDIGPLVAQRQQRRVQEYIKSGRSEGARMVLGGEDSPAGRGWYVRPTLFADATNDMRIAREEIFGPVLTVLRYRDEDDAIRIANETDYGLAGSVWTADVAHGLEVAAAVRTGTYGINMYTLDIGAPFGGFKQSGIGREFGPEGLHEYVELQTLVCKGQLPPL</sequence>
<keyword evidence="9" id="KW-1185">Reference proteome</keyword>
<reference evidence="8 9" key="1">
    <citation type="journal article" date="2005" name="Proc. Natl. Acad. Sci. U.S.A.">
        <title>The complete genome sequence of Mycobacterium avium subspecies paratuberculosis.</title>
        <authorList>
            <person name="Li L."/>
            <person name="Bannantine J.P."/>
            <person name="Zhang Q."/>
            <person name="Amonsin A."/>
            <person name="May B.J."/>
            <person name="Alt D."/>
            <person name="Banerji N."/>
            <person name="Kanjilal S."/>
            <person name="Kapur V."/>
        </authorList>
    </citation>
    <scope>NUCLEOTIDE SEQUENCE [LARGE SCALE GENOMIC DNA]</scope>
    <source>
        <strain evidence="9">ATCC BAA-968 / K-10</strain>
    </source>
</reference>
<comment type="similarity">
    <text evidence="1 6">Belongs to the aldehyde dehydrogenase family.</text>
</comment>
<gene>
    <name evidence="8" type="ordered locus">MAP_2338</name>
</gene>
<dbReference type="InterPro" id="IPR016160">
    <property type="entry name" value="Ald_DH_CS_CYS"/>
</dbReference>
<dbReference type="PROSITE" id="PS00070">
    <property type="entry name" value="ALDEHYDE_DEHYDR_CYS"/>
    <property type="match status" value="1"/>
</dbReference>
<dbReference type="InterPro" id="IPR016162">
    <property type="entry name" value="Ald_DH_N"/>
</dbReference>
<dbReference type="Gene3D" id="3.40.309.10">
    <property type="entry name" value="Aldehyde Dehydrogenase, Chain A, domain 2"/>
    <property type="match status" value="1"/>
</dbReference>
<evidence type="ECO:0000256" key="4">
    <source>
        <dbReference type="ARBA" id="ARBA00049194"/>
    </source>
</evidence>
<keyword evidence="2 6" id="KW-0560">Oxidoreductase</keyword>
<dbReference type="AlphaFoldDB" id="Q73XH1"/>
<dbReference type="Proteomes" id="UP000000580">
    <property type="component" value="Chromosome"/>
</dbReference>
<evidence type="ECO:0000313" key="8">
    <source>
        <dbReference type="EMBL" id="AAS04655.1"/>
    </source>
</evidence>
<organism evidence="8 9">
    <name type="scientific">Mycolicibacterium paratuberculosis (strain ATCC BAA-968 / K-10)</name>
    <name type="common">Mycobacterium paratuberculosis</name>
    <dbReference type="NCBI Taxonomy" id="262316"/>
    <lineage>
        <taxon>Bacteria</taxon>
        <taxon>Bacillati</taxon>
        <taxon>Actinomycetota</taxon>
        <taxon>Actinomycetes</taxon>
        <taxon>Mycobacteriales</taxon>
        <taxon>Mycobacteriaceae</taxon>
        <taxon>Mycobacterium</taxon>
        <taxon>Mycobacterium avium complex (MAC)</taxon>
    </lineage>
</organism>
<feature type="domain" description="Aldehyde dehydrogenase" evidence="7">
    <location>
        <begin position="56"/>
        <end position="515"/>
    </location>
</feature>
<dbReference type="KEGG" id="mpa:MAP_2338"/>
<dbReference type="EC" id="1.2.1.3" evidence="3"/>
<dbReference type="CDD" id="cd07139">
    <property type="entry name" value="ALDH_AldA-Rv0768"/>
    <property type="match status" value="1"/>
</dbReference>
<dbReference type="SUPFAM" id="SSF53720">
    <property type="entry name" value="ALDH-like"/>
    <property type="match status" value="1"/>
</dbReference>
<evidence type="ECO:0000313" key="9">
    <source>
        <dbReference type="Proteomes" id="UP000000580"/>
    </source>
</evidence>
<dbReference type="EMBL" id="AE016958">
    <property type="protein sequence ID" value="AAS04655.1"/>
    <property type="molecule type" value="Genomic_DNA"/>
</dbReference>
<dbReference type="InterPro" id="IPR016163">
    <property type="entry name" value="Ald_DH_C"/>
</dbReference>
<comment type="catalytic activity">
    <reaction evidence="4">
        <text>an aldehyde + NAD(+) + H2O = a carboxylate + NADH + 2 H(+)</text>
        <dbReference type="Rhea" id="RHEA:16185"/>
        <dbReference type="ChEBI" id="CHEBI:15377"/>
        <dbReference type="ChEBI" id="CHEBI:15378"/>
        <dbReference type="ChEBI" id="CHEBI:17478"/>
        <dbReference type="ChEBI" id="CHEBI:29067"/>
        <dbReference type="ChEBI" id="CHEBI:57540"/>
        <dbReference type="ChEBI" id="CHEBI:57945"/>
        <dbReference type="EC" id="1.2.1.3"/>
    </reaction>
</comment>
<dbReference type="HOGENOM" id="CLU_005391_0_2_11"/>
<evidence type="ECO:0000256" key="3">
    <source>
        <dbReference type="ARBA" id="ARBA00024226"/>
    </source>
</evidence>
<dbReference type="Pfam" id="PF00171">
    <property type="entry name" value="Aldedh"/>
    <property type="match status" value="1"/>
</dbReference>
<dbReference type="PANTHER" id="PTHR42804">
    <property type="entry name" value="ALDEHYDE DEHYDROGENASE"/>
    <property type="match status" value="1"/>
</dbReference>
<evidence type="ECO:0000256" key="5">
    <source>
        <dbReference type="PROSITE-ProRule" id="PRU10007"/>
    </source>
</evidence>
<dbReference type="InterPro" id="IPR029510">
    <property type="entry name" value="Ald_DH_CS_GLU"/>
</dbReference>
<dbReference type="FunFam" id="3.40.309.10:FF:000012">
    <property type="entry name" value="Betaine aldehyde dehydrogenase"/>
    <property type="match status" value="1"/>
</dbReference>
<feature type="active site" evidence="5">
    <location>
        <position position="293"/>
    </location>
</feature>
<dbReference type="PROSITE" id="PS00687">
    <property type="entry name" value="ALDEHYDE_DEHYDR_GLU"/>
    <property type="match status" value="1"/>
</dbReference>
<dbReference type="FunFam" id="3.40.605.10:FF:000007">
    <property type="entry name" value="NAD/NADP-dependent betaine aldehyde dehydrogenase"/>
    <property type="match status" value="1"/>
</dbReference>
<protein>
    <recommendedName>
        <fullName evidence="3">aldehyde dehydrogenase (NAD(+))</fullName>
        <ecNumber evidence="3">1.2.1.3</ecNumber>
    </recommendedName>
</protein>
<evidence type="ECO:0000256" key="2">
    <source>
        <dbReference type="ARBA" id="ARBA00023002"/>
    </source>
</evidence>
<dbReference type="eggNOG" id="COG1012">
    <property type="taxonomic scope" value="Bacteria"/>
</dbReference>
<evidence type="ECO:0000256" key="1">
    <source>
        <dbReference type="ARBA" id="ARBA00009986"/>
    </source>
</evidence>
<dbReference type="InterPro" id="IPR015590">
    <property type="entry name" value="Aldehyde_DH_dom"/>
</dbReference>
<proteinExistence type="inferred from homology"/>
<dbReference type="Gene3D" id="3.40.605.10">
    <property type="entry name" value="Aldehyde Dehydrogenase, Chain A, domain 1"/>
    <property type="match status" value="1"/>
</dbReference>
<evidence type="ECO:0000256" key="6">
    <source>
        <dbReference type="RuleBase" id="RU003345"/>
    </source>
</evidence>
<evidence type="ECO:0000259" key="7">
    <source>
        <dbReference type="Pfam" id="PF00171"/>
    </source>
</evidence>
<dbReference type="InterPro" id="IPR016161">
    <property type="entry name" value="Ald_DH/histidinol_DH"/>
</dbReference>
<dbReference type="STRING" id="262316.MAP_2338"/>
<name>Q73XH1_MYCPA</name>
<dbReference type="PANTHER" id="PTHR42804:SF1">
    <property type="entry name" value="ALDEHYDE DEHYDROGENASE-RELATED"/>
    <property type="match status" value="1"/>
</dbReference>